<evidence type="ECO:0000313" key="7">
    <source>
        <dbReference type="Proteomes" id="UP000176705"/>
    </source>
</evidence>
<gene>
    <name evidence="6" type="ORF">A3B37_02030</name>
</gene>
<comment type="caution">
    <text evidence="6">The sequence shown here is derived from an EMBL/GenBank/DDBJ whole genome shotgun (WGS) entry which is preliminary data.</text>
</comment>
<dbReference type="GO" id="GO:0005384">
    <property type="term" value="F:manganese ion transmembrane transporter activity"/>
    <property type="evidence" value="ECO:0007669"/>
    <property type="project" value="InterPro"/>
</dbReference>
<dbReference type="Pfam" id="PF01988">
    <property type="entry name" value="VIT1"/>
    <property type="match status" value="2"/>
</dbReference>
<dbReference type="SUPFAM" id="SSF47240">
    <property type="entry name" value="Ferritin-like"/>
    <property type="match status" value="1"/>
</dbReference>
<evidence type="ECO:0000313" key="6">
    <source>
        <dbReference type="EMBL" id="OHA09459.1"/>
    </source>
</evidence>
<dbReference type="Proteomes" id="UP000176705">
    <property type="component" value="Unassembled WGS sequence"/>
</dbReference>
<evidence type="ECO:0000256" key="1">
    <source>
        <dbReference type="ARBA" id="ARBA00004127"/>
    </source>
</evidence>
<dbReference type="InterPro" id="IPR008217">
    <property type="entry name" value="Ccc1_fam"/>
</dbReference>
<feature type="transmembrane region" description="Helical" evidence="5">
    <location>
        <begin position="178"/>
        <end position="200"/>
    </location>
</feature>
<feature type="transmembrane region" description="Helical" evidence="5">
    <location>
        <begin position="232"/>
        <end position="255"/>
    </location>
</feature>
<feature type="transmembrane region" description="Helical" evidence="5">
    <location>
        <begin position="293"/>
        <end position="315"/>
    </location>
</feature>
<feature type="transmembrane region" description="Helical" evidence="5">
    <location>
        <begin position="150"/>
        <end position="172"/>
    </location>
</feature>
<dbReference type="InterPro" id="IPR009078">
    <property type="entry name" value="Ferritin-like_SF"/>
</dbReference>
<keyword evidence="3 5" id="KW-1133">Transmembrane helix</keyword>
<accession>A0A1G2LF75</accession>
<sequence>MAHTSFHSALARKLIQDEIFDLALYGALNKIASGDLKKLFAELIPIETKHVAFWQDFFKLKIEALNFGRRLKLWLIVSACRMFGEKASHLVVEAIEVYGVRKYLLLWEAYRLEPLGAAVKTILEDEFRHEDRIVTEIVTRRINPEKIRNMFLGFNDGLVEILGAVSGFFAAFPDAASVLIASSTVAVAGSLSMAAGAFVASSSENEVKRIEEGKDRFLGQPPPESPSASPPVAAATMVGIAYLFGAMIPVLPVLFGAGNMLAPFVASAALIALVSLILAFLSGMSIARRIATNLAIIALAVGVTYSIGTVAKYVWGIAV</sequence>
<keyword evidence="2 5" id="KW-0812">Transmembrane</keyword>
<evidence type="ECO:0000256" key="3">
    <source>
        <dbReference type="ARBA" id="ARBA00022989"/>
    </source>
</evidence>
<dbReference type="STRING" id="1802280.A3B37_02030"/>
<evidence type="ECO:0000256" key="4">
    <source>
        <dbReference type="ARBA" id="ARBA00023136"/>
    </source>
</evidence>
<dbReference type="GO" id="GO:0012505">
    <property type="term" value="C:endomembrane system"/>
    <property type="evidence" value="ECO:0007669"/>
    <property type="project" value="UniProtKB-SubCell"/>
</dbReference>
<evidence type="ECO:0000256" key="5">
    <source>
        <dbReference type="SAM" id="Phobius"/>
    </source>
</evidence>
<proteinExistence type="predicted"/>
<name>A0A1G2LF75_9BACT</name>
<comment type="subcellular location">
    <subcellularLocation>
        <location evidence="1">Endomembrane system</location>
        <topology evidence="1">Multi-pass membrane protein</topology>
    </subcellularLocation>
</comment>
<feature type="transmembrane region" description="Helical" evidence="5">
    <location>
        <begin position="261"/>
        <end position="281"/>
    </location>
</feature>
<dbReference type="AlphaFoldDB" id="A0A1G2LF75"/>
<dbReference type="EMBL" id="MHQS01000002">
    <property type="protein sequence ID" value="OHA09459.1"/>
    <property type="molecule type" value="Genomic_DNA"/>
</dbReference>
<keyword evidence="4 5" id="KW-0472">Membrane</keyword>
<evidence type="ECO:0008006" key="8">
    <source>
        <dbReference type="Google" id="ProtNLM"/>
    </source>
</evidence>
<evidence type="ECO:0000256" key="2">
    <source>
        <dbReference type="ARBA" id="ARBA00022692"/>
    </source>
</evidence>
<organism evidence="6 7">
    <name type="scientific">Candidatus Sungbacteria bacterium RIFCSPLOWO2_01_FULL_59_16</name>
    <dbReference type="NCBI Taxonomy" id="1802280"/>
    <lineage>
        <taxon>Bacteria</taxon>
        <taxon>Candidatus Sungiibacteriota</taxon>
    </lineage>
</organism>
<dbReference type="PANTHER" id="PTHR31851">
    <property type="entry name" value="FE(2+)/MN(2+) TRANSPORTER PCL1"/>
    <property type="match status" value="1"/>
</dbReference>
<dbReference type="GO" id="GO:0030026">
    <property type="term" value="P:intracellular manganese ion homeostasis"/>
    <property type="evidence" value="ECO:0007669"/>
    <property type="project" value="InterPro"/>
</dbReference>
<reference evidence="6 7" key="1">
    <citation type="journal article" date="2016" name="Nat. Commun.">
        <title>Thousands of microbial genomes shed light on interconnected biogeochemical processes in an aquifer system.</title>
        <authorList>
            <person name="Anantharaman K."/>
            <person name="Brown C.T."/>
            <person name="Hug L.A."/>
            <person name="Sharon I."/>
            <person name="Castelle C.J."/>
            <person name="Probst A.J."/>
            <person name="Thomas B.C."/>
            <person name="Singh A."/>
            <person name="Wilkins M.J."/>
            <person name="Karaoz U."/>
            <person name="Brodie E.L."/>
            <person name="Williams K.H."/>
            <person name="Hubbard S.S."/>
            <person name="Banfield J.F."/>
        </authorList>
    </citation>
    <scope>NUCLEOTIDE SEQUENCE [LARGE SCALE GENOMIC DNA]</scope>
</reference>
<protein>
    <recommendedName>
        <fullName evidence="8">Rubrerythrin family protein</fullName>
    </recommendedName>
</protein>